<feature type="compositionally biased region" description="Basic and acidic residues" evidence="1">
    <location>
        <begin position="230"/>
        <end position="244"/>
    </location>
</feature>
<gene>
    <name evidence="2" type="ORF">EV665_102593</name>
</gene>
<evidence type="ECO:0000313" key="2">
    <source>
        <dbReference type="EMBL" id="TCN48064.1"/>
    </source>
</evidence>
<dbReference type="EMBL" id="SLVX01000002">
    <property type="protein sequence ID" value="TCN48064.1"/>
    <property type="molecule type" value="Genomic_DNA"/>
</dbReference>
<sequence>MADNLKIWNRFADIDPKFTKPISGRDYGGTSPNPQYVIMCLTEMFGPCGKGFGWSVLAEEFKEMGGTYLHWCRIRFWWKDEDGEHSVEEYGQTKAAYVTSKGTMRVDEDAPKKSLTDAIIKGSSHIGVAANIFLGRWDDQKYVAEVNKDFREEEQKRGAPKPITAAEQKRQLEEIDKDLLDAHTTGDVKRLFDIWFSLAERDGWSKDYWDAARRKFAAKKKEIEEADDFPGDKPGRVSDAELRNHPMNAG</sequence>
<dbReference type="AlphaFoldDB" id="A0A4R2D738"/>
<proteinExistence type="predicted"/>
<dbReference type="RefSeq" id="WP_133033403.1">
    <property type="nucleotide sequence ID" value="NZ_BAABEI010000012.1"/>
</dbReference>
<comment type="caution">
    <text evidence="2">The sequence shown here is derived from an EMBL/GenBank/DDBJ whole genome shotgun (WGS) entry which is preliminary data.</text>
</comment>
<accession>A0A4R2D738</accession>
<dbReference type="Proteomes" id="UP000295351">
    <property type="component" value="Unassembled WGS sequence"/>
</dbReference>
<organism evidence="2 3">
    <name type="scientific">Shinella granuli</name>
    <dbReference type="NCBI Taxonomy" id="323621"/>
    <lineage>
        <taxon>Bacteria</taxon>
        <taxon>Pseudomonadati</taxon>
        <taxon>Pseudomonadota</taxon>
        <taxon>Alphaproteobacteria</taxon>
        <taxon>Hyphomicrobiales</taxon>
        <taxon>Rhizobiaceae</taxon>
        <taxon>Shinella</taxon>
    </lineage>
</organism>
<reference evidence="2 3" key="1">
    <citation type="submission" date="2019-03" db="EMBL/GenBank/DDBJ databases">
        <title>Genomic Encyclopedia of Type Strains, Phase IV (KMG-IV): sequencing the most valuable type-strain genomes for metagenomic binning, comparative biology and taxonomic classification.</title>
        <authorList>
            <person name="Goeker M."/>
        </authorList>
    </citation>
    <scope>NUCLEOTIDE SEQUENCE [LARGE SCALE GENOMIC DNA]</scope>
    <source>
        <strain evidence="2 3">DSM 18401</strain>
    </source>
</reference>
<evidence type="ECO:0000256" key="1">
    <source>
        <dbReference type="SAM" id="MobiDB-lite"/>
    </source>
</evidence>
<protein>
    <submittedName>
        <fullName evidence="2">Uncharacterized protein</fullName>
    </submittedName>
</protein>
<name>A0A4R2D738_SHIGR</name>
<evidence type="ECO:0000313" key="3">
    <source>
        <dbReference type="Proteomes" id="UP000295351"/>
    </source>
</evidence>
<keyword evidence="3" id="KW-1185">Reference proteome</keyword>
<feature type="region of interest" description="Disordered" evidence="1">
    <location>
        <begin position="222"/>
        <end position="250"/>
    </location>
</feature>